<sequence>MANYQAPINDIQFLLHDWLKITEHYKKYGFEEAADEELINAILEEGAKFSQEVLAPINQSGDEQGCQIDGHEVTTPSGFKEAYQQYCDNGWPALTSDPEFGGQGLPYSLSTVLGEMVSSANMSWGMYPGLSQGVIEALHAHGSKEQKQLYLPNLVSGQWTGTMCLTEPHCGSDLGILRTKAEPNENGTYAISGTKIFISAGEHDLTENIIHLVLARLPDAPEGTRGISLFIVPKFKVDDNGVTDQRNPVFCGSIEHKMGIKASATAVLNFDEAEGVLIGEPNKGLNYMFTMMNAARLGTAQQGQALAESSYQGALAYAKDRLQMRALSGAKAPDKAADPIIVHPDVRRMLLTQKAFAEGNRALAYYTATLVDTELKAEGERKEKALKELSFLTPICKAFMTETGHEATNLGMQVLGGHGYISEWGMEQYARDVRISQIYEGTNGIQALDLLGRKILMDKLHTLRRIQKKMKYFLKDAQQDKQLKPLASDLKTLIRKWFMLTLTVARKAGKDREEVGAAAFDYLMYSGYIYLGFIWLQLAYAARNKDADSDLAKSKLATCQFYFQRILPRVKTHAAAIKSGADNLMEIDERLF</sequence>
<evidence type="ECO:0000256" key="9">
    <source>
        <dbReference type="ARBA" id="ARBA00069043"/>
    </source>
</evidence>
<keyword evidence="4 10" id="KW-0274">FAD</keyword>
<keyword evidence="16" id="KW-1185">Reference proteome</keyword>
<evidence type="ECO:0000259" key="11">
    <source>
        <dbReference type="Pfam" id="PF00441"/>
    </source>
</evidence>
<evidence type="ECO:0000256" key="10">
    <source>
        <dbReference type="RuleBase" id="RU362125"/>
    </source>
</evidence>
<dbReference type="Gene3D" id="1.10.540.10">
    <property type="entry name" value="Acyl-CoA dehydrogenase/oxidase, N-terminal domain"/>
    <property type="match status" value="1"/>
</dbReference>
<evidence type="ECO:0000256" key="8">
    <source>
        <dbReference type="ARBA" id="ARBA00066694"/>
    </source>
</evidence>
<dbReference type="GO" id="GO:0050660">
    <property type="term" value="F:flavin adenine dinucleotide binding"/>
    <property type="evidence" value="ECO:0007669"/>
    <property type="project" value="InterPro"/>
</dbReference>
<evidence type="ECO:0000313" key="16">
    <source>
        <dbReference type="Proteomes" id="UP001239782"/>
    </source>
</evidence>
<accession>A0AA51RTR9</accession>
<evidence type="ECO:0000256" key="6">
    <source>
        <dbReference type="ARBA" id="ARBA00051388"/>
    </source>
</evidence>
<comment type="function">
    <text evidence="7">Involved in the assimilation of dimethylsulphoniopropionate (DMSP), an important compound in the fixation of carbon in marine phytoplankton, by mediating the conversion of 3-(methylthio)propanoyl-CoA (MMPA-CoA) to 3-(methylthio)acryloyl-CoA (MTA-CoA).</text>
</comment>
<dbReference type="RefSeq" id="WP_309202580.1">
    <property type="nucleotide sequence ID" value="NZ_CP133548.1"/>
</dbReference>
<dbReference type="InterPro" id="IPR009100">
    <property type="entry name" value="AcylCoA_DH/oxidase_NM_dom_sf"/>
</dbReference>
<evidence type="ECO:0000256" key="1">
    <source>
        <dbReference type="ARBA" id="ARBA00001974"/>
    </source>
</evidence>
<dbReference type="KEGG" id="plei:Q9312_00565"/>
<dbReference type="SUPFAM" id="SSF56645">
    <property type="entry name" value="Acyl-CoA dehydrogenase NM domain-like"/>
    <property type="match status" value="1"/>
</dbReference>
<dbReference type="Gene3D" id="1.20.140.10">
    <property type="entry name" value="Butyryl-CoA Dehydrogenase, subunit A, domain 3"/>
    <property type="match status" value="1"/>
</dbReference>
<dbReference type="Pfam" id="PF02771">
    <property type="entry name" value="Acyl-CoA_dh_N"/>
    <property type="match status" value="1"/>
</dbReference>
<feature type="domain" description="Acyl-CoA dehydrogenase/oxidase C-terminal" evidence="11">
    <location>
        <begin position="282"/>
        <end position="449"/>
    </location>
</feature>
<comment type="cofactor">
    <cofactor evidence="1 10">
        <name>FAD</name>
        <dbReference type="ChEBI" id="CHEBI:57692"/>
    </cofactor>
</comment>
<dbReference type="InterPro" id="IPR052166">
    <property type="entry name" value="Diverse_Acyl-CoA_DH"/>
</dbReference>
<evidence type="ECO:0000256" key="2">
    <source>
        <dbReference type="ARBA" id="ARBA00009347"/>
    </source>
</evidence>
<evidence type="ECO:0000256" key="5">
    <source>
        <dbReference type="ARBA" id="ARBA00023002"/>
    </source>
</evidence>
<dbReference type="InterPro" id="IPR009075">
    <property type="entry name" value="AcylCo_DH/oxidase_C"/>
</dbReference>
<dbReference type="Pfam" id="PF00441">
    <property type="entry name" value="Acyl-CoA_dh_1"/>
    <property type="match status" value="1"/>
</dbReference>
<feature type="domain" description="Acyl-CoA dehydrogenase/oxidase N-terminal" evidence="13">
    <location>
        <begin position="41"/>
        <end position="158"/>
    </location>
</feature>
<dbReference type="PANTHER" id="PTHR42803">
    <property type="entry name" value="ACYL-COA DEHYDROGENASE"/>
    <property type="match status" value="1"/>
</dbReference>
<organism evidence="15 16">
    <name type="scientific">Pleionea litopenaei</name>
    <dbReference type="NCBI Taxonomy" id="3070815"/>
    <lineage>
        <taxon>Bacteria</taxon>
        <taxon>Pseudomonadati</taxon>
        <taxon>Pseudomonadota</taxon>
        <taxon>Gammaproteobacteria</taxon>
        <taxon>Oceanospirillales</taxon>
        <taxon>Pleioneaceae</taxon>
        <taxon>Pleionea</taxon>
    </lineage>
</organism>
<proteinExistence type="inferred from homology"/>
<dbReference type="FunFam" id="2.40.110.10:FF:000031">
    <property type="entry name" value="Acyl-CoA dehydrogenase, putative"/>
    <property type="match status" value="1"/>
</dbReference>
<dbReference type="InterPro" id="IPR036250">
    <property type="entry name" value="AcylCo_DH-like_C"/>
</dbReference>
<dbReference type="PANTHER" id="PTHR42803:SF1">
    <property type="entry name" value="BROAD-SPECIFICITY LINEAR ACYL-COA DEHYDROGENASE FADE5"/>
    <property type="match status" value="1"/>
</dbReference>
<evidence type="ECO:0000256" key="7">
    <source>
        <dbReference type="ARBA" id="ARBA00058683"/>
    </source>
</evidence>
<evidence type="ECO:0000259" key="14">
    <source>
        <dbReference type="Pfam" id="PF12806"/>
    </source>
</evidence>
<protein>
    <recommendedName>
        <fullName evidence="9">3-methylmercaptopropionyl-CoA dehydrogenase</fullName>
        <ecNumber evidence="8">1.3.99.41</ecNumber>
    </recommendedName>
</protein>
<keyword evidence="5 10" id="KW-0560">Oxidoreductase</keyword>
<dbReference type="SUPFAM" id="SSF47203">
    <property type="entry name" value="Acyl-CoA dehydrogenase C-terminal domain-like"/>
    <property type="match status" value="1"/>
</dbReference>
<dbReference type="InterPro" id="IPR046373">
    <property type="entry name" value="Acyl-CoA_Oxase/DH_mid-dom_sf"/>
</dbReference>
<evidence type="ECO:0000313" key="15">
    <source>
        <dbReference type="EMBL" id="WMS87437.1"/>
    </source>
</evidence>
<dbReference type="EMBL" id="CP133548">
    <property type="protein sequence ID" value="WMS87437.1"/>
    <property type="molecule type" value="Genomic_DNA"/>
</dbReference>
<feature type="domain" description="Acyl-CoA oxidase/dehydrogenase middle" evidence="12">
    <location>
        <begin position="163"/>
        <end position="272"/>
    </location>
</feature>
<dbReference type="InterPro" id="IPR025878">
    <property type="entry name" value="Acyl-CoA_dh-like_C_dom"/>
</dbReference>
<dbReference type="InterPro" id="IPR037069">
    <property type="entry name" value="AcylCoA_DH/ox_N_sf"/>
</dbReference>
<comment type="catalytic activity">
    <reaction evidence="6">
        <text>3-(methylsulfanyl)propanoyl-CoA + oxidized [electron-transfer flavoprotein] + H(+) = 3-(methylsulfanyl)acryloyl-CoA + reduced [electron-transfer flavoprotein]</text>
        <dbReference type="Rhea" id="RHEA:52612"/>
        <dbReference type="Rhea" id="RHEA-COMP:10685"/>
        <dbReference type="Rhea" id="RHEA-COMP:10686"/>
        <dbReference type="ChEBI" id="CHEBI:15378"/>
        <dbReference type="ChEBI" id="CHEBI:57692"/>
        <dbReference type="ChEBI" id="CHEBI:58307"/>
        <dbReference type="ChEBI" id="CHEBI:82815"/>
        <dbReference type="ChEBI" id="CHEBI:84994"/>
        <dbReference type="EC" id="1.3.99.41"/>
    </reaction>
    <physiologicalReaction direction="left-to-right" evidence="6">
        <dbReference type="Rhea" id="RHEA:52613"/>
    </physiologicalReaction>
</comment>
<comment type="similarity">
    <text evidence="2 10">Belongs to the acyl-CoA dehydrogenase family.</text>
</comment>
<dbReference type="Pfam" id="PF02770">
    <property type="entry name" value="Acyl-CoA_dh_M"/>
    <property type="match status" value="1"/>
</dbReference>
<evidence type="ECO:0000259" key="13">
    <source>
        <dbReference type="Pfam" id="PF02771"/>
    </source>
</evidence>
<name>A0AA51RTR9_9GAMM</name>
<dbReference type="EC" id="1.3.99.41" evidence="8"/>
<dbReference type="GO" id="GO:0016627">
    <property type="term" value="F:oxidoreductase activity, acting on the CH-CH group of donors"/>
    <property type="evidence" value="ECO:0007669"/>
    <property type="project" value="InterPro"/>
</dbReference>
<evidence type="ECO:0000256" key="4">
    <source>
        <dbReference type="ARBA" id="ARBA00022827"/>
    </source>
</evidence>
<dbReference type="Pfam" id="PF12806">
    <property type="entry name" value="Acyl-CoA_dh_C"/>
    <property type="match status" value="1"/>
</dbReference>
<dbReference type="AlphaFoldDB" id="A0AA51RTR9"/>
<evidence type="ECO:0000256" key="3">
    <source>
        <dbReference type="ARBA" id="ARBA00022630"/>
    </source>
</evidence>
<evidence type="ECO:0000259" key="12">
    <source>
        <dbReference type="Pfam" id="PF02770"/>
    </source>
</evidence>
<dbReference type="InterPro" id="IPR013786">
    <property type="entry name" value="AcylCoA_DH/ox_N"/>
</dbReference>
<dbReference type="Proteomes" id="UP001239782">
    <property type="component" value="Chromosome"/>
</dbReference>
<gene>
    <name evidence="15" type="ORF">Q9312_00565</name>
</gene>
<keyword evidence="3 10" id="KW-0285">Flavoprotein</keyword>
<dbReference type="InterPro" id="IPR006091">
    <property type="entry name" value="Acyl-CoA_Oxase/DH_mid-dom"/>
</dbReference>
<dbReference type="Gene3D" id="2.40.110.10">
    <property type="entry name" value="Butyryl-CoA Dehydrogenase, subunit A, domain 2"/>
    <property type="match status" value="1"/>
</dbReference>
<reference evidence="15 16" key="1">
    <citation type="submission" date="2023-08" db="EMBL/GenBank/DDBJ databases">
        <title>Pleionea litopenaei sp. nov., isolated from stomach of juvenile Litopenaeus vannamei.</title>
        <authorList>
            <person name="Rho A.M."/>
            <person name="Hwang C.Y."/>
        </authorList>
    </citation>
    <scope>NUCLEOTIDE SEQUENCE [LARGE SCALE GENOMIC DNA]</scope>
    <source>
        <strain evidence="15 16">HL-JVS1</strain>
    </source>
</reference>
<feature type="domain" description="Acetyl-CoA dehydrogenase-like C-terminal" evidence="14">
    <location>
        <begin position="469"/>
        <end position="588"/>
    </location>
</feature>